<keyword evidence="2" id="KW-1185">Reference proteome</keyword>
<reference evidence="1" key="1">
    <citation type="journal article" date="2023" name="PhytoFront">
        <title>Draft Genome Resources of Seven Strains of Tilletia horrida, Causal Agent of Kernel Smut of Rice.</title>
        <authorList>
            <person name="Khanal S."/>
            <person name="Antony Babu S."/>
            <person name="Zhou X.G."/>
        </authorList>
    </citation>
    <scope>NUCLEOTIDE SEQUENCE</scope>
    <source>
        <strain evidence="1">TX3</strain>
    </source>
</reference>
<evidence type="ECO:0000313" key="1">
    <source>
        <dbReference type="EMBL" id="KAK0517897.1"/>
    </source>
</evidence>
<accession>A0AAN6G3D0</accession>
<evidence type="ECO:0000313" key="2">
    <source>
        <dbReference type="Proteomes" id="UP001176521"/>
    </source>
</evidence>
<organism evidence="1 2">
    <name type="scientific">Tilletia horrida</name>
    <dbReference type="NCBI Taxonomy" id="155126"/>
    <lineage>
        <taxon>Eukaryota</taxon>
        <taxon>Fungi</taxon>
        <taxon>Dikarya</taxon>
        <taxon>Basidiomycota</taxon>
        <taxon>Ustilaginomycotina</taxon>
        <taxon>Exobasidiomycetes</taxon>
        <taxon>Tilletiales</taxon>
        <taxon>Tilletiaceae</taxon>
        <taxon>Tilletia</taxon>
    </lineage>
</organism>
<gene>
    <name evidence="1" type="ORF">OC842_007963</name>
</gene>
<dbReference type="Proteomes" id="UP001176521">
    <property type="component" value="Unassembled WGS sequence"/>
</dbReference>
<sequence length="104" mass="11406">MLPTKRFDRIWLLPRRDSLKGKGGEGRYPLAELHLLGPDLSALPNEDASAKDQDDDQVQVNDALRILAEQVDRIATAKSPASLASASLQRVALEPMLDFVTPSL</sequence>
<comment type="caution">
    <text evidence="1">The sequence shown here is derived from an EMBL/GenBank/DDBJ whole genome shotgun (WGS) entry which is preliminary data.</text>
</comment>
<protein>
    <submittedName>
        <fullName evidence="1">Uncharacterized protein</fullName>
    </submittedName>
</protein>
<dbReference type="AlphaFoldDB" id="A0AAN6G3D0"/>
<dbReference type="EMBL" id="JAPDMQ010001541">
    <property type="protein sequence ID" value="KAK0517897.1"/>
    <property type="molecule type" value="Genomic_DNA"/>
</dbReference>
<proteinExistence type="predicted"/>
<name>A0AAN6G3D0_9BASI</name>